<dbReference type="Gene3D" id="2.120.10.80">
    <property type="entry name" value="Kelch-type beta propeller"/>
    <property type="match status" value="1"/>
</dbReference>
<gene>
    <name evidence="4" type="ORF">IscW_ISCW017532</name>
</gene>
<dbReference type="GO" id="GO:0043161">
    <property type="term" value="P:proteasome-mediated ubiquitin-dependent protein catabolic process"/>
    <property type="evidence" value="ECO:0000318"/>
    <property type="project" value="GO_Central"/>
</dbReference>
<dbReference type="STRING" id="6945.B7PB27"/>
<feature type="compositionally biased region" description="Basic residues" evidence="3">
    <location>
        <begin position="561"/>
        <end position="579"/>
    </location>
</feature>
<feature type="region of interest" description="Disordered" evidence="3">
    <location>
        <begin position="220"/>
        <end position="244"/>
    </location>
</feature>
<dbReference type="HOGENOM" id="CLU_272525_0_0_1"/>
<dbReference type="VEuPathDB" id="VectorBase:ISCW017532"/>
<evidence type="ECO:0000256" key="2">
    <source>
        <dbReference type="ARBA" id="ARBA00022737"/>
    </source>
</evidence>
<feature type="region of interest" description="Disordered" evidence="3">
    <location>
        <begin position="514"/>
        <end position="661"/>
    </location>
</feature>
<dbReference type="EnsemblMetazoa" id="ISCW017532-RA">
    <property type="protein sequence ID" value="ISCW017532-PA"/>
    <property type="gene ID" value="ISCW017532"/>
</dbReference>
<dbReference type="Proteomes" id="UP000001555">
    <property type="component" value="Unassembled WGS sequence"/>
</dbReference>
<feature type="region of interest" description="Disordered" evidence="3">
    <location>
        <begin position="132"/>
        <end position="152"/>
    </location>
</feature>
<evidence type="ECO:0000313" key="4">
    <source>
        <dbReference type="EMBL" id="EEC03799.1"/>
    </source>
</evidence>
<dbReference type="EMBL" id="ABJB010143725">
    <property type="status" value="NOT_ANNOTATED_CDS"/>
    <property type="molecule type" value="Genomic_DNA"/>
</dbReference>
<evidence type="ECO:0000313" key="6">
    <source>
        <dbReference type="Proteomes" id="UP000001555"/>
    </source>
</evidence>
<feature type="compositionally biased region" description="Polar residues" evidence="3">
    <location>
        <begin position="133"/>
        <end position="142"/>
    </location>
</feature>
<dbReference type="GO" id="GO:1990756">
    <property type="term" value="F:ubiquitin-like ligase-substrate adaptor activity"/>
    <property type="evidence" value="ECO:0000318"/>
    <property type="project" value="GO_Central"/>
</dbReference>
<feature type="region of interest" description="Disordered" evidence="3">
    <location>
        <begin position="772"/>
        <end position="794"/>
    </location>
</feature>
<keyword evidence="2" id="KW-0677">Repeat</keyword>
<reference evidence="4 6" key="1">
    <citation type="submission" date="2008-03" db="EMBL/GenBank/DDBJ databases">
        <title>Annotation of Ixodes scapularis.</title>
        <authorList>
            <consortium name="Ixodes scapularis Genome Project Consortium"/>
            <person name="Caler E."/>
            <person name="Hannick L.I."/>
            <person name="Bidwell S."/>
            <person name="Joardar V."/>
            <person name="Thiagarajan M."/>
            <person name="Amedeo P."/>
            <person name="Galinsky K.J."/>
            <person name="Schobel S."/>
            <person name="Inman J."/>
            <person name="Hostetler J."/>
            <person name="Miller J."/>
            <person name="Hammond M."/>
            <person name="Megy K."/>
            <person name="Lawson D."/>
            <person name="Kodira C."/>
            <person name="Sutton G."/>
            <person name="Meyer J."/>
            <person name="Hill C.A."/>
            <person name="Birren B."/>
            <person name="Nene V."/>
            <person name="Collins F."/>
            <person name="Alarcon-Chaidez F."/>
            <person name="Wikel S."/>
            <person name="Strausberg R."/>
        </authorList>
    </citation>
    <scope>NUCLEOTIDE SEQUENCE [LARGE SCALE GENOMIC DNA]</scope>
    <source>
        <strain evidence="6">Wikel</strain>
        <strain evidence="4">Wikel colony</strain>
    </source>
</reference>
<dbReference type="InterPro" id="IPR006652">
    <property type="entry name" value="Kelch_1"/>
</dbReference>
<dbReference type="GO" id="GO:0005737">
    <property type="term" value="C:cytoplasm"/>
    <property type="evidence" value="ECO:0000318"/>
    <property type="project" value="GO_Central"/>
</dbReference>
<dbReference type="Pfam" id="PF24681">
    <property type="entry name" value="Kelch_KLHDC2_KLHL20_DRC7"/>
    <property type="match status" value="1"/>
</dbReference>
<dbReference type="InParanoid" id="B7PB27"/>
<feature type="region of interest" description="Disordered" evidence="3">
    <location>
        <begin position="319"/>
        <end position="406"/>
    </location>
</feature>
<dbReference type="SMART" id="SM00612">
    <property type="entry name" value="Kelch"/>
    <property type="match status" value="4"/>
</dbReference>
<feature type="compositionally biased region" description="Basic and acidic residues" evidence="3">
    <location>
        <begin position="642"/>
        <end position="651"/>
    </location>
</feature>
<feature type="compositionally biased region" description="Basic and acidic residues" evidence="3">
    <location>
        <begin position="420"/>
        <end position="432"/>
    </location>
</feature>
<evidence type="ECO:0000256" key="3">
    <source>
        <dbReference type="SAM" id="MobiDB-lite"/>
    </source>
</evidence>
<dbReference type="OrthoDB" id="6483596at2759"/>
<evidence type="ECO:0000313" key="5">
    <source>
        <dbReference type="EnsemblMetazoa" id="ISCW017532-PA"/>
    </source>
</evidence>
<dbReference type="InterPro" id="IPR015915">
    <property type="entry name" value="Kelch-typ_b-propeller"/>
</dbReference>
<dbReference type="EMBL" id="ABJB010899168">
    <property type="status" value="NOT_ANNOTATED_CDS"/>
    <property type="molecule type" value="Genomic_DNA"/>
</dbReference>
<dbReference type="PaxDb" id="6945-B7PB27"/>
<dbReference type="VEuPathDB" id="VectorBase:ISCI017532"/>
<sequence>MLREGQKPSLLAEVAEDVAAQELGVVLSGDKPAPRKIEEEPTKAELVGSVDEMKKIWDEKPQVEEENKLINEPETAAVTDQIVPEVGIKLRDGDTASPPSVKLEAPLSMQGAGVEEPGTVEVAGKQIELEATQKPTDLQTEKVSPGEVGKHLKEGAHVVKEKPEVKELEAFVNEAEITPQVETKAASATVRPAPSGGSELAVEKPVFSQEFEPRAEYELIPEQDGRASTEPSATEVAAAPTSEEVGIEHKVTNDTLMKDAADDQAQLDISVEIGTSSPEATDIKGEREPKVSSLKVPEVVLEEEKRVREILEYETSLSRARGTGTVPRSEELLHVSSPLPDHAEAPELVPPGEKLSFSEGASTPESAGFPLFTAKAPQLPSAASVQPDSEQGKPILDPAEFNKGPMSDWETELQELRESRLHETPYGSKEEPIGEVPGREVISGGEGRKPEGARQFIITTWKEGDKEPPPHTEWPGSAAPSTSYESAASQVDTLIIVYERDVLGLITPDYEIKIKNEREVKRRAPEQEETKESSAASPRTFIRSAESPEPGPEVAPELLFHHVKRKQPSHWSCQKRRNRSRELNQKEKPTHSEEELKKAEGTELLADKTPSKRTFLGAKPTPGEDVVVAKPEPLAEEPELPAEDKVEKDKQPGPLVEEDPDLVEQIADFLLEDARRKSPELQKFGEGEVKKTTEPEVYALQVHEERGFLEDKREEVASIVEGSISPELVEGSRSILPKRFEDAELIPQKVEEMKSLPLSRDEAKRQEPMFDWDIGPSQESLPARPATRTADTQTEMSTDLFRTKDVREASTYAFLSEEAEEGRRAPDDYLPLYLHRVTLNDKPSIAEMIRKLTPCSEEWEESVPMNWKINPAKRLEKWPSPCVQDVRTPTLLLLGGINLSALEEVLTGCLMLRYNLEENEWRRCDMMPLPRYGHRSVYVNGEIFIIGGFDNRDATYGLRMSTSFCFRFSTQTGELLSSVERYSQDEDRWVVLEKGLYCGRMGMGVAAFQNTLWVVGGIVQIAGLQTCSTAYVEIYNPATDQWTYAASYLPSPRTCVSLLNVDDKELYCFGGIFYNCVGPVRKLLTVDDILVYSEKNKAWKQVASLPAPRHNAHVVQYKNQAFIIGGQDAETPDHPVTSVIKTAVPADKFDWLTLKDVPLPISAYVAVVVPPLEEGADPRGMSGQH</sequence>
<dbReference type="EMBL" id="DS674345">
    <property type="protein sequence ID" value="EEC03799.1"/>
    <property type="molecule type" value="Genomic_DNA"/>
</dbReference>
<feature type="compositionally biased region" description="Basic and acidic residues" evidence="3">
    <location>
        <begin position="514"/>
        <end position="532"/>
    </location>
</feature>
<dbReference type="PANTHER" id="PTHR24412:SF489">
    <property type="entry name" value="RING FINGER DOMAIN AND KELCH REPEAT-CONTAINING PROTEIN DDB_G0271372"/>
    <property type="match status" value="1"/>
</dbReference>
<evidence type="ECO:0000256" key="1">
    <source>
        <dbReference type="ARBA" id="ARBA00022441"/>
    </source>
</evidence>
<reference evidence="5" key="2">
    <citation type="submission" date="2020-05" db="UniProtKB">
        <authorList>
            <consortium name="EnsemblMetazoa"/>
        </authorList>
    </citation>
    <scope>IDENTIFICATION</scope>
    <source>
        <strain evidence="5">wikel</strain>
    </source>
</reference>
<keyword evidence="1" id="KW-0880">Kelch repeat</keyword>
<proteinExistence type="predicted"/>
<feature type="region of interest" description="Disordered" evidence="3">
    <location>
        <begin position="270"/>
        <end position="293"/>
    </location>
</feature>
<feature type="compositionally biased region" description="Basic and acidic residues" evidence="3">
    <location>
        <begin position="580"/>
        <end position="610"/>
    </location>
</feature>
<feature type="compositionally biased region" description="Basic and acidic residues" evidence="3">
    <location>
        <begin position="281"/>
        <end position="290"/>
    </location>
</feature>
<dbReference type="VEuPathDB" id="VectorBase:ISCP_026342"/>
<dbReference type="SUPFAM" id="SSF117281">
    <property type="entry name" value="Kelch motif"/>
    <property type="match status" value="1"/>
</dbReference>
<name>B7PB27_IXOSC</name>
<keyword evidence="6" id="KW-1185">Reference proteome</keyword>
<accession>B7PB27</accession>
<feature type="region of interest" description="Disordered" evidence="3">
    <location>
        <begin position="420"/>
        <end position="486"/>
    </location>
</feature>
<organism>
    <name type="scientific">Ixodes scapularis</name>
    <name type="common">Black-legged tick</name>
    <name type="synonym">Deer tick</name>
    <dbReference type="NCBI Taxonomy" id="6945"/>
    <lineage>
        <taxon>Eukaryota</taxon>
        <taxon>Metazoa</taxon>
        <taxon>Ecdysozoa</taxon>
        <taxon>Arthropoda</taxon>
        <taxon>Chelicerata</taxon>
        <taxon>Arachnida</taxon>
        <taxon>Acari</taxon>
        <taxon>Parasitiformes</taxon>
        <taxon>Ixodida</taxon>
        <taxon>Ixodoidea</taxon>
        <taxon>Ixodidae</taxon>
        <taxon>Ixodinae</taxon>
        <taxon>Ixodes</taxon>
    </lineage>
</organism>
<dbReference type="AlphaFoldDB" id="B7PB27"/>
<dbReference type="PANTHER" id="PTHR24412">
    <property type="entry name" value="KELCH PROTEIN"/>
    <property type="match status" value="1"/>
</dbReference>
<dbReference type="GO" id="GO:0031463">
    <property type="term" value="C:Cul3-RING ubiquitin ligase complex"/>
    <property type="evidence" value="ECO:0000318"/>
    <property type="project" value="GO_Central"/>
</dbReference>
<protein>
    <submittedName>
        <fullName evidence="4 5">Uncharacterized protein</fullName>
    </submittedName>
</protein>
<feature type="region of interest" description="Disordered" evidence="3">
    <location>
        <begin position="182"/>
        <end position="201"/>
    </location>
</feature>